<comment type="subcellular location">
    <subcellularLocation>
        <location evidence="1">Cell membrane</location>
        <topology evidence="1">Multi-pass membrane protein</topology>
    </subcellularLocation>
</comment>
<keyword evidence="4 9" id="KW-0812">Transmembrane</keyword>
<evidence type="ECO:0008006" key="12">
    <source>
        <dbReference type="Google" id="ProtNLM"/>
    </source>
</evidence>
<reference evidence="10" key="1">
    <citation type="journal article" date="2014" name="Int. J. Syst. Evol. Microbiol.">
        <title>Complete genome sequence of Corynebacterium casei LMG S-19264T (=DSM 44701T), isolated from a smear-ripened cheese.</title>
        <authorList>
            <consortium name="US DOE Joint Genome Institute (JGI-PGF)"/>
            <person name="Walter F."/>
            <person name="Albersmeier A."/>
            <person name="Kalinowski J."/>
            <person name="Ruckert C."/>
        </authorList>
    </citation>
    <scope>NUCLEOTIDE SEQUENCE</scope>
    <source>
        <strain evidence="10">KCTC 32182</strain>
    </source>
</reference>
<keyword evidence="6" id="KW-0406">Ion transport</keyword>
<evidence type="ECO:0000256" key="8">
    <source>
        <dbReference type="ARBA" id="ARBA00034708"/>
    </source>
</evidence>
<feature type="transmembrane region" description="Helical" evidence="9">
    <location>
        <begin position="47"/>
        <end position="71"/>
    </location>
</feature>
<dbReference type="PANTHER" id="PTHR33281">
    <property type="entry name" value="UPF0187 PROTEIN YNEE"/>
    <property type="match status" value="1"/>
</dbReference>
<dbReference type="Pfam" id="PF25539">
    <property type="entry name" value="Bestrophin_2"/>
    <property type="match status" value="1"/>
</dbReference>
<comment type="similarity">
    <text evidence="8">Belongs to the anion channel-forming bestrophin (TC 1.A.46) family.</text>
</comment>
<keyword evidence="3" id="KW-1003">Cell membrane</keyword>
<sequence length="306" mass="34265">MIIRPKAPSTLSMLFSRHGSIIPFIWGKVLFTVLIALAVSVTHGTLYHFKVTLTATPFSLIGLTLAIFLGFRNSVCYDRFWEGRKLWGELLIVSRNLARQTLTLTPDIGEEGARNRLYRICAFGHALRHHLRDSDPREDLQRLLPAGELEVVMAAANRPNLILERLGRHQASLARSHDLPPVLLASMDEQITRMSYVLGGCERIRQTPMPYAYLLLLHRTVHMYCFMLPFGLIDTVGYLTPLVVAIVSYTFFALDALGEQIENPFDTHPNDLPLKAISHAIEGNLKELLGEAVPPAPPPDEDGILL</sequence>
<dbReference type="PANTHER" id="PTHR33281:SF19">
    <property type="entry name" value="VOLTAGE-DEPENDENT ANION CHANNEL-FORMING PROTEIN YNEE"/>
    <property type="match status" value="1"/>
</dbReference>
<name>A0A918P6X4_9NEIS</name>
<evidence type="ECO:0000256" key="5">
    <source>
        <dbReference type="ARBA" id="ARBA00022989"/>
    </source>
</evidence>
<dbReference type="Proteomes" id="UP000645257">
    <property type="component" value="Unassembled WGS sequence"/>
</dbReference>
<evidence type="ECO:0000256" key="2">
    <source>
        <dbReference type="ARBA" id="ARBA00022448"/>
    </source>
</evidence>
<feature type="transmembrane region" description="Helical" evidence="9">
    <location>
        <begin position="238"/>
        <end position="257"/>
    </location>
</feature>
<keyword evidence="2" id="KW-0813">Transport</keyword>
<dbReference type="InterPro" id="IPR044669">
    <property type="entry name" value="YneE/VCCN1/2-like"/>
</dbReference>
<evidence type="ECO:0000256" key="1">
    <source>
        <dbReference type="ARBA" id="ARBA00004651"/>
    </source>
</evidence>
<organism evidence="10 11">
    <name type="scientific">Paludibacterium paludis</name>
    <dbReference type="NCBI Taxonomy" id="1225769"/>
    <lineage>
        <taxon>Bacteria</taxon>
        <taxon>Pseudomonadati</taxon>
        <taxon>Pseudomonadota</taxon>
        <taxon>Betaproteobacteria</taxon>
        <taxon>Neisseriales</taxon>
        <taxon>Chromobacteriaceae</taxon>
        <taxon>Paludibacterium</taxon>
    </lineage>
</organism>
<evidence type="ECO:0000256" key="7">
    <source>
        <dbReference type="ARBA" id="ARBA00023136"/>
    </source>
</evidence>
<dbReference type="GO" id="GO:0005886">
    <property type="term" value="C:plasma membrane"/>
    <property type="evidence" value="ECO:0007669"/>
    <property type="project" value="UniProtKB-SubCell"/>
</dbReference>
<dbReference type="EMBL" id="BMYX01000025">
    <property type="protein sequence ID" value="GGY27930.1"/>
    <property type="molecule type" value="Genomic_DNA"/>
</dbReference>
<dbReference type="GO" id="GO:0005254">
    <property type="term" value="F:chloride channel activity"/>
    <property type="evidence" value="ECO:0007669"/>
    <property type="project" value="InterPro"/>
</dbReference>
<keyword evidence="7 9" id="KW-0472">Membrane</keyword>
<keyword evidence="5 9" id="KW-1133">Transmembrane helix</keyword>
<evidence type="ECO:0000256" key="9">
    <source>
        <dbReference type="SAM" id="Phobius"/>
    </source>
</evidence>
<proteinExistence type="inferred from homology"/>
<evidence type="ECO:0000256" key="4">
    <source>
        <dbReference type="ARBA" id="ARBA00022692"/>
    </source>
</evidence>
<dbReference type="AlphaFoldDB" id="A0A918P6X4"/>
<accession>A0A918P6X4</accession>
<feature type="transmembrane region" description="Helical" evidence="9">
    <location>
        <begin position="21"/>
        <end position="41"/>
    </location>
</feature>
<protein>
    <recommendedName>
        <fullName evidence="12">Bestrophin</fullName>
    </recommendedName>
</protein>
<evidence type="ECO:0000256" key="6">
    <source>
        <dbReference type="ARBA" id="ARBA00023065"/>
    </source>
</evidence>
<evidence type="ECO:0000256" key="3">
    <source>
        <dbReference type="ARBA" id="ARBA00022475"/>
    </source>
</evidence>
<dbReference type="RefSeq" id="WP_189536583.1">
    <property type="nucleotide sequence ID" value="NZ_BMYX01000025.1"/>
</dbReference>
<evidence type="ECO:0000313" key="10">
    <source>
        <dbReference type="EMBL" id="GGY27930.1"/>
    </source>
</evidence>
<comment type="caution">
    <text evidence="10">The sequence shown here is derived from an EMBL/GenBank/DDBJ whole genome shotgun (WGS) entry which is preliminary data.</text>
</comment>
<evidence type="ECO:0000313" key="11">
    <source>
        <dbReference type="Proteomes" id="UP000645257"/>
    </source>
</evidence>
<keyword evidence="11" id="KW-1185">Reference proteome</keyword>
<reference evidence="10" key="2">
    <citation type="submission" date="2020-09" db="EMBL/GenBank/DDBJ databases">
        <authorList>
            <person name="Sun Q."/>
            <person name="Kim S."/>
        </authorList>
    </citation>
    <scope>NUCLEOTIDE SEQUENCE</scope>
    <source>
        <strain evidence="10">KCTC 32182</strain>
    </source>
</reference>
<gene>
    <name evidence="10" type="ORF">GCM10011289_34100</name>
</gene>